<evidence type="ECO:0000256" key="7">
    <source>
        <dbReference type="ARBA" id="ARBA00023291"/>
    </source>
</evidence>
<dbReference type="AlphaFoldDB" id="E3J2L5"/>
<evidence type="ECO:0000313" key="9">
    <source>
        <dbReference type="Proteomes" id="UP000002484"/>
    </source>
</evidence>
<dbReference type="STRING" id="298654.FraEuI1c_2495"/>
<dbReference type="PANTHER" id="PTHR36923">
    <property type="entry name" value="FERREDOXIN"/>
    <property type="match status" value="1"/>
</dbReference>
<dbReference type="GO" id="GO:0051538">
    <property type="term" value="F:3 iron, 4 sulfur cluster binding"/>
    <property type="evidence" value="ECO:0007669"/>
    <property type="project" value="UniProtKB-KW"/>
</dbReference>
<keyword evidence="4" id="KW-0249">Electron transport</keyword>
<gene>
    <name evidence="8" type="ordered locus">FraEuI1c_2495</name>
</gene>
<dbReference type="EMBL" id="CP002299">
    <property type="protein sequence ID" value="ADP80529.1"/>
    <property type="molecule type" value="Genomic_DNA"/>
</dbReference>
<dbReference type="KEGG" id="fri:FraEuI1c_2495"/>
<evidence type="ECO:0000256" key="2">
    <source>
        <dbReference type="ARBA" id="ARBA00022448"/>
    </source>
</evidence>
<dbReference type="OrthoDB" id="3215519at2"/>
<accession>E3J2L5</accession>
<dbReference type="HOGENOM" id="CLU_139698_6_2_11"/>
<dbReference type="InterPro" id="IPR051269">
    <property type="entry name" value="Fe-S_cluster_ET"/>
</dbReference>
<organism evidence="8 9">
    <name type="scientific">Pseudofrankia inefficax (strain DSM 45817 / CECT 9037 / DDB 130130 / EuI1c)</name>
    <name type="common">Frankia inefficax</name>
    <dbReference type="NCBI Taxonomy" id="298654"/>
    <lineage>
        <taxon>Bacteria</taxon>
        <taxon>Bacillati</taxon>
        <taxon>Actinomycetota</taxon>
        <taxon>Actinomycetes</taxon>
        <taxon>Frankiales</taxon>
        <taxon>Frankiaceae</taxon>
        <taxon>Pseudofrankia</taxon>
    </lineage>
</organism>
<reference evidence="8 9" key="1">
    <citation type="submission" date="2010-10" db="EMBL/GenBank/DDBJ databases">
        <title>Complete sequence of Frankia sp. EuI1c.</title>
        <authorList>
            <consortium name="US DOE Joint Genome Institute"/>
            <person name="Lucas S."/>
            <person name="Copeland A."/>
            <person name="Lapidus A."/>
            <person name="Cheng J.-F."/>
            <person name="Bruce D."/>
            <person name="Goodwin L."/>
            <person name="Pitluck S."/>
            <person name="Chertkov O."/>
            <person name="Detter J.C."/>
            <person name="Han C."/>
            <person name="Tapia R."/>
            <person name="Land M."/>
            <person name="Hauser L."/>
            <person name="Jeffries C."/>
            <person name="Kyrpides N."/>
            <person name="Ivanova N."/>
            <person name="Mikhailova N."/>
            <person name="Beauchemin N."/>
            <person name="Sen A."/>
            <person name="Sur S.A."/>
            <person name="Gtari M."/>
            <person name="Wall L."/>
            <person name="Tisa L."/>
            <person name="Woyke T."/>
        </authorList>
    </citation>
    <scope>NUCLEOTIDE SEQUENCE [LARGE SCALE GENOMIC DNA]</scope>
    <source>
        <strain evidence="9">DSM 45817 / CECT 9037 / EuI1c</strain>
    </source>
</reference>
<evidence type="ECO:0000256" key="5">
    <source>
        <dbReference type="ARBA" id="ARBA00023004"/>
    </source>
</evidence>
<dbReference type="PANTHER" id="PTHR36923:SF3">
    <property type="entry name" value="FERREDOXIN"/>
    <property type="match status" value="1"/>
</dbReference>
<evidence type="ECO:0000256" key="1">
    <source>
        <dbReference type="ARBA" id="ARBA00001927"/>
    </source>
</evidence>
<dbReference type="Gene3D" id="3.30.70.20">
    <property type="match status" value="1"/>
</dbReference>
<evidence type="ECO:0000313" key="8">
    <source>
        <dbReference type="EMBL" id="ADP80529.1"/>
    </source>
</evidence>
<keyword evidence="6" id="KW-0411">Iron-sulfur</keyword>
<keyword evidence="5" id="KW-0408">Iron</keyword>
<evidence type="ECO:0000256" key="3">
    <source>
        <dbReference type="ARBA" id="ARBA00022723"/>
    </source>
</evidence>
<dbReference type="SUPFAM" id="SSF54862">
    <property type="entry name" value="4Fe-4S ferredoxins"/>
    <property type="match status" value="1"/>
</dbReference>
<dbReference type="GO" id="GO:0046872">
    <property type="term" value="F:metal ion binding"/>
    <property type="evidence" value="ECO:0007669"/>
    <property type="project" value="UniProtKB-KW"/>
</dbReference>
<evidence type="ECO:0000256" key="4">
    <source>
        <dbReference type="ARBA" id="ARBA00022982"/>
    </source>
</evidence>
<comment type="cofactor">
    <cofactor evidence="1">
        <name>[3Fe-4S] cluster</name>
        <dbReference type="ChEBI" id="CHEBI:21137"/>
    </cofactor>
</comment>
<sequence length="71" mass="7350">MKVAVDGAKCTGHARCQATAPEVFALDELGYAVPGEREIAAGAEAEARRGASACPERAITVWGDPLGRPAR</sequence>
<keyword evidence="7" id="KW-0003">3Fe-4S</keyword>
<evidence type="ECO:0000256" key="6">
    <source>
        <dbReference type="ARBA" id="ARBA00023014"/>
    </source>
</evidence>
<dbReference type="Pfam" id="PF13459">
    <property type="entry name" value="Fer4_15"/>
    <property type="match status" value="1"/>
</dbReference>
<keyword evidence="9" id="KW-1185">Reference proteome</keyword>
<protein>
    <submittedName>
        <fullName evidence="8">Putative ferredoxin protein</fullName>
    </submittedName>
</protein>
<keyword evidence="2" id="KW-0813">Transport</keyword>
<name>E3J2L5_PSEI1</name>
<dbReference type="Proteomes" id="UP000002484">
    <property type="component" value="Chromosome"/>
</dbReference>
<proteinExistence type="predicted"/>
<dbReference type="InParanoid" id="E3J2L5"/>
<keyword evidence="3" id="KW-0479">Metal-binding</keyword>
<dbReference type="eggNOG" id="COG1141">
    <property type="taxonomic scope" value="Bacteria"/>
</dbReference>